<dbReference type="GO" id="GO:0016651">
    <property type="term" value="F:oxidoreductase activity, acting on NAD(P)H"/>
    <property type="evidence" value="ECO:0007669"/>
    <property type="project" value="TreeGrafter"/>
</dbReference>
<dbReference type="GO" id="GO:0070402">
    <property type="term" value="F:NADPH binding"/>
    <property type="evidence" value="ECO:0007669"/>
    <property type="project" value="TreeGrafter"/>
</dbReference>
<evidence type="ECO:0000256" key="2">
    <source>
        <dbReference type="ARBA" id="ARBA00023002"/>
    </source>
</evidence>
<dbReference type="Pfam" id="PF00107">
    <property type="entry name" value="ADH_zinc_N"/>
    <property type="match status" value="1"/>
</dbReference>
<dbReference type="InterPro" id="IPR013154">
    <property type="entry name" value="ADH-like_N"/>
</dbReference>
<evidence type="ECO:0000259" key="3">
    <source>
        <dbReference type="SMART" id="SM00829"/>
    </source>
</evidence>
<dbReference type="PANTHER" id="PTHR48106:SF8">
    <property type="entry name" value="OS02G0805600 PROTEIN"/>
    <property type="match status" value="1"/>
</dbReference>
<dbReference type="InterPro" id="IPR020843">
    <property type="entry name" value="ER"/>
</dbReference>
<sequence length="334" mass="34790">MVPDLSNGITVDCMRAITVREPGGPDVLEWTEVQDPSPGRGEVLIDVAASAVNRADLLQRQGLYPPPKGASEIIGLECSGTIAEIGEGVTGWNVGDEVCALLAGGGYAEKVVVPAPQLLPVPKGVDLVTAASLPEVACTVWSNVVMDGRLKLGETFLVHGGAGGIGTHAIQVAKALGATVAVTAGSDERLQKCAELGADITVNYKTQDFVAEVKQADVVLDNMGASYLSRNIDVLAPDGRLMIIGMQGGVKGELPIGKLLAKRASVMGTGLRGRSVENKGAIVAQVREHLWPLVESGAVKPVVGQVVPMSDAAEAHRLLESSTVFGKVLLKRER</sequence>
<evidence type="ECO:0000256" key="1">
    <source>
        <dbReference type="ARBA" id="ARBA00022857"/>
    </source>
</evidence>
<dbReference type="InterPro" id="IPR002364">
    <property type="entry name" value="Quin_OxRdtase/zeta-crystal_CS"/>
</dbReference>
<feature type="domain" description="Enoyl reductase (ER)" evidence="3">
    <location>
        <begin position="23"/>
        <end position="330"/>
    </location>
</feature>
<dbReference type="InterPro" id="IPR014189">
    <property type="entry name" value="Quinone_OxRdtase_PIG3"/>
</dbReference>
<dbReference type="SUPFAM" id="SSF51735">
    <property type="entry name" value="NAD(P)-binding Rossmann-fold domains"/>
    <property type="match status" value="1"/>
</dbReference>
<accession>A0A1H9AFU4</accession>
<reference evidence="5" key="1">
    <citation type="submission" date="2016-10" db="EMBL/GenBank/DDBJ databases">
        <authorList>
            <person name="Varghese N."/>
            <person name="Submissions S."/>
        </authorList>
    </citation>
    <scope>NUCLEOTIDE SEQUENCE [LARGE SCALE GENOMIC DNA]</scope>
    <source>
        <strain evidence="5">DSM 44437</strain>
    </source>
</reference>
<dbReference type="PROSITE" id="PS01162">
    <property type="entry name" value="QOR_ZETA_CRYSTAL"/>
    <property type="match status" value="1"/>
</dbReference>
<evidence type="ECO:0000313" key="5">
    <source>
        <dbReference type="Proteomes" id="UP000199503"/>
    </source>
</evidence>
<dbReference type="InterPro" id="IPR013149">
    <property type="entry name" value="ADH-like_C"/>
</dbReference>
<dbReference type="AlphaFoldDB" id="A0A1H9AFU4"/>
<dbReference type="STRING" id="65499.SAMN04488000_101144"/>
<proteinExistence type="predicted"/>
<dbReference type="GO" id="GO:0008270">
    <property type="term" value="F:zinc ion binding"/>
    <property type="evidence" value="ECO:0007669"/>
    <property type="project" value="InterPro"/>
</dbReference>
<dbReference type="Gene3D" id="3.40.50.720">
    <property type="entry name" value="NAD(P)-binding Rossmann-like Domain"/>
    <property type="match status" value="1"/>
</dbReference>
<dbReference type="Pfam" id="PF08240">
    <property type="entry name" value="ADH_N"/>
    <property type="match status" value="1"/>
</dbReference>
<dbReference type="EMBL" id="FOFV01000001">
    <property type="protein sequence ID" value="SEP75529.1"/>
    <property type="molecule type" value="Genomic_DNA"/>
</dbReference>
<dbReference type="CDD" id="cd05276">
    <property type="entry name" value="p53_inducible_oxidoreductase"/>
    <property type="match status" value="1"/>
</dbReference>
<dbReference type="Proteomes" id="UP000199503">
    <property type="component" value="Unassembled WGS sequence"/>
</dbReference>
<dbReference type="NCBIfam" id="TIGR02824">
    <property type="entry name" value="quinone_pig3"/>
    <property type="match status" value="1"/>
</dbReference>
<dbReference type="InterPro" id="IPR036291">
    <property type="entry name" value="NAD(P)-bd_dom_sf"/>
</dbReference>
<keyword evidence="1" id="KW-0521">NADP</keyword>
<dbReference type="SMART" id="SM00829">
    <property type="entry name" value="PKS_ER"/>
    <property type="match status" value="1"/>
</dbReference>
<name>A0A1H9AFU4_9PSEU</name>
<keyword evidence="2" id="KW-0560">Oxidoreductase</keyword>
<evidence type="ECO:0000313" key="4">
    <source>
        <dbReference type="EMBL" id="SEP75529.1"/>
    </source>
</evidence>
<dbReference type="Gene3D" id="3.90.180.10">
    <property type="entry name" value="Medium-chain alcohol dehydrogenases, catalytic domain"/>
    <property type="match status" value="1"/>
</dbReference>
<gene>
    <name evidence="4" type="ORF">SAMN04488000_101144</name>
</gene>
<protein>
    <submittedName>
        <fullName evidence="4">Putative NAD(P)H quinone oxidoreductase, PIG3 family</fullName>
    </submittedName>
</protein>
<dbReference type="PANTHER" id="PTHR48106">
    <property type="entry name" value="QUINONE OXIDOREDUCTASE PIG3-RELATED"/>
    <property type="match status" value="1"/>
</dbReference>
<keyword evidence="5" id="KW-1185">Reference proteome</keyword>
<organism evidence="4 5">
    <name type="scientific">Lentzea albida</name>
    <dbReference type="NCBI Taxonomy" id="65499"/>
    <lineage>
        <taxon>Bacteria</taxon>
        <taxon>Bacillati</taxon>
        <taxon>Actinomycetota</taxon>
        <taxon>Actinomycetes</taxon>
        <taxon>Pseudonocardiales</taxon>
        <taxon>Pseudonocardiaceae</taxon>
        <taxon>Lentzea</taxon>
    </lineage>
</organism>
<dbReference type="InterPro" id="IPR011032">
    <property type="entry name" value="GroES-like_sf"/>
</dbReference>
<dbReference type="SUPFAM" id="SSF50129">
    <property type="entry name" value="GroES-like"/>
    <property type="match status" value="1"/>
</dbReference>